<dbReference type="SUPFAM" id="SSF53448">
    <property type="entry name" value="Nucleotide-diphospho-sugar transferases"/>
    <property type="match status" value="1"/>
</dbReference>
<dbReference type="Gene3D" id="3.90.550.10">
    <property type="entry name" value="Spore Coat Polysaccharide Biosynthesis Protein SpsA, Chain A"/>
    <property type="match status" value="1"/>
</dbReference>
<reference evidence="3 4" key="1">
    <citation type="journal article" date="2019" name="Extremophiles">
        <title>Biogeography of thermophiles and predominance of Thermus scotoductus in domestic water heaters.</title>
        <authorList>
            <person name="Wilpiszeski R.L."/>
            <person name="Zhang Z."/>
            <person name="House C.H."/>
        </authorList>
    </citation>
    <scope>NUCLEOTIDE SEQUENCE [LARGE SCALE GENOMIC DNA]</scope>
    <source>
        <strain evidence="3 4">12_S12</strain>
    </source>
</reference>
<keyword evidence="4" id="KW-1185">Reference proteome</keyword>
<dbReference type="RefSeq" id="WP_126205365.1">
    <property type="nucleotide sequence ID" value="NZ_PELX01000291.1"/>
</dbReference>
<keyword evidence="1" id="KW-1133">Transmembrane helix</keyword>
<proteinExistence type="predicted"/>
<dbReference type="InterPro" id="IPR050834">
    <property type="entry name" value="Glycosyltransf_2"/>
</dbReference>
<feature type="domain" description="Glycosyltransferase 2-like" evidence="2">
    <location>
        <begin position="12"/>
        <end position="143"/>
    </location>
</feature>
<dbReference type="Proteomes" id="UP000287962">
    <property type="component" value="Unassembled WGS sequence"/>
</dbReference>
<evidence type="ECO:0000256" key="1">
    <source>
        <dbReference type="SAM" id="Phobius"/>
    </source>
</evidence>
<comment type="caution">
    <text evidence="3">The sequence shown here is derived from an EMBL/GenBank/DDBJ whole genome shotgun (WGS) entry which is preliminary data.</text>
</comment>
<gene>
    <name evidence="3" type="ORF">CSW25_08480</name>
</gene>
<protein>
    <recommendedName>
        <fullName evidence="2">Glycosyltransferase 2-like domain-containing protein</fullName>
    </recommendedName>
</protein>
<evidence type="ECO:0000259" key="2">
    <source>
        <dbReference type="Pfam" id="PF00535"/>
    </source>
</evidence>
<evidence type="ECO:0000313" key="4">
    <source>
        <dbReference type="Proteomes" id="UP000287962"/>
    </source>
</evidence>
<evidence type="ECO:0000313" key="3">
    <source>
        <dbReference type="EMBL" id="RTI06434.1"/>
    </source>
</evidence>
<sequence length="275" mass="31631">MKPDSQNKAPLSVIIPCYQCKETIGRALASVASQTWPPQEVILVDDGNDEEIANFLKEMQEFYGKNWIKLFRLQENQGPGAARNLGWDASTQPYIAFLDADDTWHPKKVELQLSFMLSHPEVALTAHRWTWLEKWGGDNVPDNPSKVKAHPISPRKLLLSNRLATPTVMLRRNLPFRFDPRKRFSEDYLLFLTILLSGFPGFYLEATLTYLHKPPYGASGLSGKLWAMEVGELDTYLRLYREGRIPLWILMGIVPFSLAKYARRVVRSLAWRRKV</sequence>
<dbReference type="PANTHER" id="PTHR43685:SF11">
    <property type="entry name" value="GLYCOSYLTRANSFERASE TAGX-RELATED"/>
    <property type="match status" value="1"/>
</dbReference>
<keyword evidence="1" id="KW-0812">Transmembrane</keyword>
<accession>A0ABY0AHW8</accession>
<keyword evidence="1" id="KW-0472">Membrane</keyword>
<dbReference type="PANTHER" id="PTHR43685">
    <property type="entry name" value="GLYCOSYLTRANSFERASE"/>
    <property type="match status" value="1"/>
</dbReference>
<dbReference type="InterPro" id="IPR001173">
    <property type="entry name" value="Glyco_trans_2-like"/>
</dbReference>
<dbReference type="EMBL" id="PEML01000271">
    <property type="protein sequence ID" value="RTI06434.1"/>
    <property type="molecule type" value="Genomic_DNA"/>
</dbReference>
<feature type="transmembrane region" description="Helical" evidence="1">
    <location>
        <begin position="188"/>
        <end position="211"/>
    </location>
</feature>
<dbReference type="InterPro" id="IPR029044">
    <property type="entry name" value="Nucleotide-diphossugar_trans"/>
</dbReference>
<dbReference type="CDD" id="cd00761">
    <property type="entry name" value="Glyco_tranf_GTA_type"/>
    <property type="match status" value="1"/>
</dbReference>
<feature type="transmembrane region" description="Helical" evidence="1">
    <location>
        <begin position="245"/>
        <end position="262"/>
    </location>
</feature>
<name>A0ABY0AHW8_THESC</name>
<dbReference type="Pfam" id="PF00535">
    <property type="entry name" value="Glycos_transf_2"/>
    <property type="match status" value="1"/>
</dbReference>
<organism evidence="3 4">
    <name type="scientific">Thermus scotoductus</name>
    <dbReference type="NCBI Taxonomy" id="37636"/>
    <lineage>
        <taxon>Bacteria</taxon>
        <taxon>Thermotogati</taxon>
        <taxon>Deinococcota</taxon>
        <taxon>Deinococci</taxon>
        <taxon>Thermales</taxon>
        <taxon>Thermaceae</taxon>
        <taxon>Thermus</taxon>
    </lineage>
</organism>